<dbReference type="Pfam" id="PF13424">
    <property type="entry name" value="TPR_12"/>
    <property type="match status" value="2"/>
</dbReference>
<sequence length="624" mass="72369">MIRVFRYQKTHENFTVYKHLCMGTNELEELKKYISTLISIDTFLLTTTQHVYTKQQQQQKHCDKGLVQLEMIIDGSNQTKPFIILSNTTVLLSMGTIFQIKSIEKVDRQIWVVKLIMNDILEKKLNEKFKDSNFQNTLVDYLLTVGEYEKAEEYCKLLFNEISSLDRDYISKINSNLGLINHKKGNYDLALKYFVRAFEIRPDSKFISITYENNGDSGQAKEYFDNSQNLGEYNSLLLNADTYSTIGSYYGSKGEYDDGLFNYHKAFVIQKRLLPSNHPSLAITLNNIAYMYYKLGQFSDAFKYTKLALNIQLISLSPDDPDIVLTYNNFGHLSLLHGDYSIKILEYLTNARDISLETGQPGIGYIYSNIALYYKQNKDYSTALINYKKTLEFELEIDYATLDFIYYHLGSIYVEIDDYVNGIKYLSKTFDIQSRTQQNSNSLTAARLSNIAEIYKQVGDYDMALKLSKKALEILFITSPADLLSISQIYSDIGTLYSIKLDYESALKHTQLALSYFHFMIADTYESVAVMYHENGDYDTVVLNLNKALDIQLNIQPQNYSVIVQLYFKIGTVHEQRKDYRSAIIAFEQTLYVYLNFVEPKEDKRILMIQNRINFNKNSLKNEL</sequence>
<reference evidence="4" key="1">
    <citation type="submission" date="2021-02" db="EMBL/GenBank/DDBJ databases">
        <authorList>
            <person name="Nowell W R."/>
        </authorList>
    </citation>
    <scope>NUCLEOTIDE SEQUENCE</scope>
</reference>
<dbReference type="PANTHER" id="PTHR45641">
    <property type="entry name" value="TETRATRICOPEPTIDE REPEAT PROTEIN (AFU_ORTHOLOGUE AFUA_6G03870)"/>
    <property type="match status" value="1"/>
</dbReference>
<evidence type="ECO:0000256" key="1">
    <source>
        <dbReference type="ARBA" id="ARBA00022737"/>
    </source>
</evidence>
<keyword evidence="6" id="KW-1185">Reference proteome</keyword>
<name>A0A814X206_9BILA</name>
<proteinExistence type="predicted"/>
<keyword evidence="2 3" id="KW-0802">TPR repeat</keyword>
<accession>A0A814X206</accession>
<dbReference type="PROSITE" id="PS50005">
    <property type="entry name" value="TPR"/>
    <property type="match status" value="1"/>
</dbReference>
<evidence type="ECO:0000256" key="2">
    <source>
        <dbReference type="ARBA" id="ARBA00022803"/>
    </source>
</evidence>
<evidence type="ECO:0000256" key="3">
    <source>
        <dbReference type="PROSITE-ProRule" id="PRU00339"/>
    </source>
</evidence>
<organism evidence="4 6">
    <name type="scientific">Didymodactylos carnosus</name>
    <dbReference type="NCBI Taxonomy" id="1234261"/>
    <lineage>
        <taxon>Eukaryota</taxon>
        <taxon>Metazoa</taxon>
        <taxon>Spiralia</taxon>
        <taxon>Gnathifera</taxon>
        <taxon>Rotifera</taxon>
        <taxon>Eurotatoria</taxon>
        <taxon>Bdelloidea</taxon>
        <taxon>Philodinida</taxon>
        <taxon>Philodinidae</taxon>
        <taxon>Didymodactylos</taxon>
    </lineage>
</organism>
<dbReference type="Proteomes" id="UP000663829">
    <property type="component" value="Unassembled WGS sequence"/>
</dbReference>
<dbReference type="SMART" id="SM00028">
    <property type="entry name" value="TPR"/>
    <property type="match status" value="9"/>
</dbReference>
<dbReference type="InterPro" id="IPR019734">
    <property type="entry name" value="TPR_rpt"/>
</dbReference>
<feature type="repeat" description="TPR" evidence="3">
    <location>
        <begin position="171"/>
        <end position="204"/>
    </location>
</feature>
<dbReference type="Pfam" id="PF13181">
    <property type="entry name" value="TPR_8"/>
    <property type="match status" value="1"/>
</dbReference>
<dbReference type="Proteomes" id="UP000681722">
    <property type="component" value="Unassembled WGS sequence"/>
</dbReference>
<protein>
    <submittedName>
        <fullName evidence="4">Uncharacterized protein</fullName>
    </submittedName>
</protein>
<dbReference type="EMBL" id="CAJNOQ010008874">
    <property type="protein sequence ID" value="CAF1209128.1"/>
    <property type="molecule type" value="Genomic_DNA"/>
</dbReference>
<comment type="caution">
    <text evidence="4">The sequence shown here is derived from an EMBL/GenBank/DDBJ whole genome shotgun (WGS) entry which is preliminary data.</text>
</comment>
<gene>
    <name evidence="4" type="ORF">GPM918_LOCUS24119</name>
    <name evidence="5" type="ORF">SRO942_LOCUS24118</name>
</gene>
<evidence type="ECO:0000313" key="5">
    <source>
        <dbReference type="EMBL" id="CAF3973230.1"/>
    </source>
</evidence>
<dbReference type="PANTHER" id="PTHR45641:SF19">
    <property type="entry name" value="NEPHROCYSTIN-3"/>
    <property type="match status" value="1"/>
</dbReference>
<dbReference type="InterPro" id="IPR011990">
    <property type="entry name" value="TPR-like_helical_dom_sf"/>
</dbReference>
<dbReference type="EMBL" id="CAJOBC010008875">
    <property type="protein sequence ID" value="CAF3973230.1"/>
    <property type="molecule type" value="Genomic_DNA"/>
</dbReference>
<dbReference type="SUPFAM" id="SSF48452">
    <property type="entry name" value="TPR-like"/>
    <property type="match status" value="1"/>
</dbReference>
<evidence type="ECO:0000313" key="4">
    <source>
        <dbReference type="EMBL" id="CAF1209128.1"/>
    </source>
</evidence>
<dbReference type="OrthoDB" id="626167at2759"/>
<keyword evidence="1" id="KW-0677">Repeat</keyword>
<evidence type="ECO:0000313" key="6">
    <source>
        <dbReference type="Proteomes" id="UP000663829"/>
    </source>
</evidence>
<dbReference type="AlphaFoldDB" id="A0A814X206"/>
<dbReference type="Gene3D" id="1.25.40.10">
    <property type="entry name" value="Tetratricopeptide repeat domain"/>
    <property type="match status" value="4"/>
</dbReference>